<dbReference type="CDD" id="cd03036">
    <property type="entry name" value="ArsC_like"/>
    <property type="match status" value="1"/>
</dbReference>
<evidence type="ECO:0000256" key="3">
    <source>
        <dbReference type="PROSITE-ProRule" id="PRU01282"/>
    </source>
</evidence>
<evidence type="ECO:0000256" key="2">
    <source>
        <dbReference type="ARBA" id="ARBA00023284"/>
    </source>
</evidence>
<dbReference type="PANTHER" id="PTHR30041:SF8">
    <property type="entry name" value="PROTEIN YFFB"/>
    <property type="match status" value="1"/>
</dbReference>
<sequence length="117" mass="13643">MDFYCHPRCSTCKKAQKWLEKWEIPYTFINLLETSPSKETWIKLLSESGRPVKSFFNTSGNVYRENNLKEKVPEMSIEEAAEWLSSNGMVVKRPLALNEDKLTVGFKEETYADVWAK</sequence>
<protein>
    <submittedName>
        <fullName evidence="5">Arsenate reductase</fullName>
    </submittedName>
</protein>
<organism evidence="5 6">
    <name type="scientific">Alkalibacterium putridalgicola</name>
    <dbReference type="NCBI Taxonomy" id="426703"/>
    <lineage>
        <taxon>Bacteria</taxon>
        <taxon>Bacillati</taxon>
        <taxon>Bacillota</taxon>
        <taxon>Bacilli</taxon>
        <taxon>Lactobacillales</taxon>
        <taxon>Carnobacteriaceae</taxon>
        <taxon>Alkalibacterium</taxon>
    </lineage>
</organism>
<name>A0A1H7QX09_9LACT</name>
<dbReference type="InterPro" id="IPR036249">
    <property type="entry name" value="Thioredoxin-like_sf"/>
</dbReference>
<comment type="similarity">
    <text evidence="3">Belongs to the ArsC family.</text>
</comment>
<evidence type="ECO:0000313" key="5">
    <source>
        <dbReference type="EMBL" id="SEL52516.1"/>
    </source>
</evidence>
<dbReference type="EMBL" id="BJUX01000009">
    <property type="protein sequence ID" value="GEK88986.1"/>
    <property type="molecule type" value="Genomic_DNA"/>
</dbReference>
<keyword evidence="1" id="KW-1015">Disulfide bond</keyword>
<dbReference type="Proteomes" id="UP000198548">
    <property type="component" value="Unassembled WGS sequence"/>
</dbReference>
<evidence type="ECO:0000256" key="1">
    <source>
        <dbReference type="ARBA" id="ARBA00023157"/>
    </source>
</evidence>
<keyword evidence="7" id="KW-1185">Reference proteome</keyword>
<accession>A0A1H7QX09</accession>
<dbReference type="NCBIfam" id="TIGR01617">
    <property type="entry name" value="arsC_related"/>
    <property type="match status" value="1"/>
</dbReference>
<dbReference type="Gene3D" id="3.40.30.10">
    <property type="entry name" value="Glutaredoxin"/>
    <property type="match status" value="1"/>
</dbReference>
<reference evidence="5 6" key="1">
    <citation type="submission" date="2016-10" db="EMBL/GenBank/DDBJ databases">
        <authorList>
            <person name="de Groot N.N."/>
        </authorList>
    </citation>
    <scope>NUCLEOTIDE SEQUENCE [LARGE SCALE GENOMIC DNA]</scope>
    <source>
        <strain evidence="5 6">DSM 19182</strain>
    </source>
</reference>
<dbReference type="STRING" id="426703.SAMN04488100_10321"/>
<dbReference type="EMBL" id="FOBL01000003">
    <property type="protein sequence ID" value="SEL52516.1"/>
    <property type="molecule type" value="Genomic_DNA"/>
</dbReference>
<dbReference type="Proteomes" id="UP000321425">
    <property type="component" value="Unassembled WGS sequence"/>
</dbReference>
<keyword evidence="2" id="KW-0676">Redox-active center</keyword>
<dbReference type="PANTHER" id="PTHR30041">
    <property type="entry name" value="ARSENATE REDUCTASE"/>
    <property type="match status" value="1"/>
</dbReference>
<gene>
    <name evidence="4" type="primary">yusI</name>
    <name evidence="4" type="ORF">APU01nite_10250</name>
    <name evidence="5" type="ORF">SAMN04488100_10321</name>
</gene>
<dbReference type="Pfam" id="PF03960">
    <property type="entry name" value="ArsC"/>
    <property type="match status" value="1"/>
</dbReference>
<dbReference type="PROSITE" id="PS51353">
    <property type="entry name" value="ARSC"/>
    <property type="match status" value="1"/>
</dbReference>
<dbReference type="AlphaFoldDB" id="A0A1H7QX09"/>
<dbReference type="RefSeq" id="WP_218142318.1">
    <property type="nucleotide sequence ID" value="NZ_BJUX01000009.1"/>
</dbReference>
<reference evidence="4 7" key="2">
    <citation type="submission" date="2019-07" db="EMBL/GenBank/DDBJ databases">
        <title>Whole genome shotgun sequence of Alkalibacterium putridalgicola NBRC 103243.</title>
        <authorList>
            <person name="Hosoyama A."/>
            <person name="Uohara A."/>
            <person name="Ohji S."/>
            <person name="Ichikawa N."/>
        </authorList>
    </citation>
    <scope>NUCLEOTIDE SEQUENCE [LARGE SCALE GENOMIC DNA]</scope>
    <source>
        <strain evidence="4 7">NBRC 103243</strain>
    </source>
</reference>
<dbReference type="InterPro" id="IPR006504">
    <property type="entry name" value="Tscrpt_reg_Spx/MgsR"/>
</dbReference>
<dbReference type="InterPro" id="IPR006660">
    <property type="entry name" value="Arsenate_reductase-like"/>
</dbReference>
<proteinExistence type="inferred from homology"/>
<evidence type="ECO:0000313" key="4">
    <source>
        <dbReference type="EMBL" id="GEK88986.1"/>
    </source>
</evidence>
<evidence type="ECO:0000313" key="7">
    <source>
        <dbReference type="Proteomes" id="UP000321425"/>
    </source>
</evidence>
<dbReference type="SUPFAM" id="SSF52833">
    <property type="entry name" value="Thioredoxin-like"/>
    <property type="match status" value="1"/>
</dbReference>
<evidence type="ECO:0000313" key="6">
    <source>
        <dbReference type="Proteomes" id="UP000198548"/>
    </source>
</evidence>